<dbReference type="InterPro" id="IPR044855">
    <property type="entry name" value="CoA-Trfase_III_dom3_sf"/>
</dbReference>
<dbReference type="EMBL" id="WMLB01000047">
    <property type="protein sequence ID" value="MTH70427.1"/>
    <property type="molecule type" value="Genomic_DNA"/>
</dbReference>
<sequence>MNADKGMNDPARGADPARAAGPLAGIRVIELGQYISGPYAAKLLADLGADVVKVESPDGDPMRRWEGHGAMSPQFAAYNRGKRAVVLDLKSDEGLAALRDLAAEADVLIENFRPGVADRLGFGPDALHELNPRLVTCSITGFGPSGPYAARPAYDTVISAVGAMYSQVVPADTLRPLGPAFSDLLSGLSASQAILAALHARGERPAGEGEHVEVSMVGSLIDFLTEAAATYLETGQVAGPDSRPRRAQAYACVGSDGKAFVIHMSVPEKFWTGLLDVLERPDLAGDPRFATREARVRNYDELDAELKAITERMPRQHWLDRLVAHDIPHGPLNTVADLFDDPQVASMGLVEEIEGPDGATLCVPAPSTVFHASGRPALRAAPRLGEGNADVLARDAASVSAPPDDGADRDGAAAASVTAPEGTRA</sequence>
<proteinExistence type="predicted"/>
<dbReference type="InterPro" id="IPR003673">
    <property type="entry name" value="CoA-Trfase_fam_III"/>
</dbReference>
<accession>A0A6I3MEJ4</accession>
<evidence type="ECO:0000256" key="2">
    <source>
        <dbReference type="SAM" id="MobiDB-lite"/>
    </source>
</evidence>
<evidence type="ECO:0000313" key="4">
    <source>
        <dbReference type="Proteomes" id="UP000433071"/>
    </source>
</evidence>
<dbReference type="Pfam" id="PF02515">
    <property type="entry name" value="CoA_transf_3"/>
    <property type="match status" value="1"/>
</dbReference>
<reference evidence="3 4" key="1">
    <citation type="submission" date="2019-11" db="EMBL/GenBank/DDBJ databases">
        <title>Agromyces kandeliae sp. nov., isolated from mangrove soil.</title>
        <authorList>
            <person name="Wang R."/>
        </authorList>
    </citation>
    <scope>NUCLEOTIDE SEQUENCE [LARGE SCALE GENOMIC DNA]</scope>
    <source>
        <strain evidence="3 4">JCM 11433</strain>
    </source>
</reference>
<dbReference type="InterPro" id="IPR050483">
    <property type="entry name" value="CoA-transferase_III_domain"/>
</dbReference>
<dbReference type="GO" id="GO:0008410">
    <property type="term" value="F:CoA-transferase activity"/>
    <property type="evidence" value="ECO:0007669"/>
    <property type="project" value="TreeGrafter"/>
</dbReference>
<dbReference type="Gene3D" id="3.30.1540.10">
    <property type="entry name" value="formyl-coa transferase, domain 3"/>
    <property type="match status" value="1"/>
</dbReference>
<comment type="caution">
    <text evidence="3">The sequence shown here is derived from an EMBL/GenBank/DDBJ whole genome shotgun (WGS) entry which is preliminary data.</text>
</comment>
<dbReference type="InterPro" id="IPR023606">
    <property type="entry name" value="CoA-Trfase_III_dom_1_sf"/>
</dbReference>
<keyword evidence="1 3" id="KW-0808">Transferase</keyword>
<dbReference type="OrthoDB" id="9797653at2"/>
<dbReference type="AlphaFoldDB" id="A0A6I3MEJ4"/>
<protein>
    <submittedName>
        <fullName evidence="3">CoA transferase</fullName>
    </submittedName>
</protein>
<dbReference type="PANTHER" id="PTHR48207">
    <property type="entry name" value="SUCCINATE--HYDROXYMETHYLGLUTARATE COA-TRANSFERASE"/>
    <property type="match status" value="1"/>
</dbReference>
<evidence type="ECO:0000256" key="1">
    <source>
        <dbReference type="ARBA" id="ARBA00022679"/>
    </source>
</evidence>
<dbReference type="PANTHER" id="PTHR48207:SF3">
    <property type="entry name" value="SUCCINATE--HYDROXYMETHYLGLUTARATE COA-TRANSFERASE"/>
    <property type="match status" value="1"/>
</dbReference>
<dbReference type="SUPFAM" id="SSF89796">
    <property type="entry name" value="CoA-transferase family III (CaiB/BaiF)"/>
    <property type="match status" value="1"/>
</dbReference>
<evidence type="ECO:0000313" key="3">
    <source>
        <dbReference type="EMBL" id="MTH70427.1"/>
    </source>
</evidence>
<dbReference type="Proteomes" id="UP000433071">
    <property type="component" value="Unassembled WGS sequence"/>
</dbReference>
<name>A0A6I3MEJ4_9MICO</name>
<feature type="region of interest" description="Disordered" evidence="2">
    <location>
        <begin position="394"/>
        <end position="425"/>
    </location>
</feature>
<dbReference type="RefSeq" id="WP_155053448.1">
    <property type="nucleotide sequence ID" value="NZ_BAAAIB010000005.1"/>
</dbReference>
<gene>
    <name evidence="3" type="ORF">GJ743_18850</name>
</gene>
<organism evidence="3 4">
    <name type="scientific">Agromyces bracchium</name>
    <dbReference type="NCBI Taxonomy" id="88376"/>
    <lineage>
        <taxon>Bacteria</taxon>
        <taxon>Bacillati</taxon>
        <taxon>Actinomycetota</taxon>
        <taxon>Actinomycetes</taxon>
        <taxon>Micrococcales</taxon>
        <taxon>Microbacteriaceae</taxon>
        <taxon>Agromyces</taxon>
    </lineage>
</organism>
<dbReference type="Gene3D" id="3.40.50.10540">
    <property type="entry name" value="Crotonobetainyl-coa:carnitine coa-transferase, domain 1"/>
    <property type="match status" value="1"/>
</dbReference>
<keyword evidence="4" id="KW-1185">Reference proteome</keyword>